<proteinExistence type="predicted"/>
<organism evidence="1 2">
    <name type="scientific">Naumannella cuiyingiana</name>
    <dbReference type="NCBI Taxonomy" id="1347891"/>
    <lineage>
        <taxon>Bacteria</taxon>
        <taxon>Bacillati</taxon>
        <taxon>Actinomycetota</taxon>
        <taxon>Actinomycetes</taxon>
        <taxon>Propionibacteriales</taxon>
        <taxon>Propionibacteriaceae</taxon>
        <taxon>Naumannella</taxon>
    </lineage>
</organism>
<dbReference type="Proteomes" id="UP000527616">
    <property type="component" value="Unassembled WGS sequence"/>
</dbReference>
<keyword evidence="1" id="KW-0540">Nuclease</keyword>
<keyword evidence="1" id="KW-0255">Endonuclease</keyword>
<protein>
    <submittedName>
        <fullName evidence="1">Very-short-patch-repair endonuclease</fullName>
    </submittedName>
</protein>
<keyword evidence="2" id="KW-1185">Reference proteome</keyword>
<sequence length="282" mass="30774">MERRRRAGLVRGLADDHDGVAHRRDLRRIGITREDVRGEVRAGRWAVHGRHTIAIDGEPGGRALLWWAVWESGPGAALDGVSALLADGLPGVILHRPGRVARATRAGLPRVLLEVAAINAARWATSDRQPALLLCLPVQQRLITPAHLEQAWRDTGRVSNRKRLDRFIPDICDGAHSLGELDFAAMCRTRGLPEPTRQVRRAGRHGSYYLDAYFDGPGVVVEINGAQHGWGLATIEDDLRANDLTLDADRVLQISLLGLRLEPDAFFVQLAAALGVSAPVAA</sequence>
<accession>A0A7Z0IKR8</accession>
<dbReference type="EMBL" id="JACBZS010000001">
    <property type="protein sequence ID" value="NYI70909.1"/>
    <property type="molecule type" value="Genomic_DNA"/>
</dbReference>
<evidence type="ECO:0000313" key="1">
    <source>
        <dbReference type="EMBL" id="NYI70909.1"/>
    </source>
</evidence>
<dbReference type="AlphaFoldDB" id="A0A7Z0IKR8"/>
<gene>
    <name evidence="1" type="ORF">GGQ54_001469</name>
</gene>
<evidence type="ECO:0000313" key="2">
    <source>
        <dbReference type="Proteomes" id="UP000527616"/>
    </source>
</evidence>
<reference evidence="1 2" key="1">
    <citation type="submission" date="2020-07" db="EMBL/GenBank/DDBJ databases">
        <title>Sequencing the genomes of 1000 actinobacteria strains.</title>
        <authorList>
            <person name="Klenk H.-P."/>
        </authorList>
    </citation>
    <scope>NUCLEOTIDE SEQUENCE [LARGE SCALE GENOMIC DNA]</scope>
    <source>
        <strain evidence="1 2">DSM 103164</strain>
    </source>
</reference>
<dbReference type="RefSeq" id="WP_179444806.1">
    <property type="nucleotide sequence ID" value="NZ_JACBZS010000001.1"/>
</dbReference>
<name>A0A7Z0IKR8_9ACTN</name>
<comment type="caution">
    <text evidence="1">The sequence shown here is derived from an EMBL/GenBank/DDBJ whole genome shotgun (WGS) entry which is preliminary data.</text>
</comment>
<dbReference type="GO" id="GO:0004519">
    <property type="term" value="F:endonuclease activity"/>
    <property type="evidence" value="ECO:0007669"/>
    <property type="project" value="UniProtKB-KW"/>
</dbReference>
<keyword evidence="1" id="KW-0378">Hydrolase</keyword>